<dbReference type="InParanoid" id="A0A2T2ZV41"/>
<dbReference type="EMBL" id="KZ678650">
    <property type="protein sequence ID" value="PSR77530.1"/>
    <property type="molecule type" value="Genomic_DNA"/>
</dbReference>
<sequence length="283" mass="32635">MTAITMRHAEIIQKLGEFYTLLAQLGSFEPSLVQIPSPDAPAPIRRTAALGAGYTEEVVNLMEQLPYISKGPNIWDPEIFGSTEPIDYTKCENENAFRTWREYDDGQDQEDEDGNPDLIPGSLVKLTEIHLYGITLLYDTQTCLLIPWQPFENPDDTIGYAHVPAKRPSEVLNPWIEGYRTFNFMHTPQGNLWDTERLRPDPPEHLGPKAQAKWWATRAVDEALFKLKDVYLECGWNMTSPVQHTFDRAKFIEMRKQYIDEVVLPLKRKEHEAWKAPHQPDEL</sequence>
<dbReference type="Proteomes" id="UP000241462">
    <property type="component" value="Unassembled WGS sequence"/>
</dbReference>
<protein>
    <submittedName>
        <fullName evidence="1">Uncharacterized protein</fullName>
    </submittedName>
</protein>
<proteinExistence type="predicted"/>
<dbReference type="AlphaFoldDB" id="A0A2T2ZV41"/>
<evidence type="ECO:0000313" key="1">
    <source>
        <dbReference type="EMBL" id="PSR77530.1"/>
    </source>
</evidence>
<keyword evidence="2" id="KW-1185">Reference proteome</keyword>
<name>A0A2T2ZV41_9PEZI</name>
<gene>
    <name evidence="1" type="ORF">BD289DRAFT_456627</name>
</gene>
<accession>A0A2T2ZV41</accession>
<reference evidence="1 2" key="1">
    <citation type="journal article" date="2018" name="Mycol. Prog.">
        <title>Coniella lustricola, a new species from submerged detritus.</title>
        <authorList>
            <person name="Raudabaugh D.B."/>
            <person name="Iturriaga T."/>
            <person name="Carver A."/>
            <person name="Mondo S."/>
            <person name="Pangilinan J."/>
            <person name="Lipzen A."/>
            <person name="He G."/>
            <person name="Amirebrahimi M."/>
            <person name="Grigoriev I.V."/>
            <person name="Miller A.N."/>
        </authorList>
    </citation>
    <scope>NUCLEOTIDE SEQUENCE [LARGE SCALE GENOMIC DNA]</scope>
    <source>
        <strain evidence="1 2">B22-T-1</strain>
    </source>
</reference>
<organism evidence="1 2">
    <name type="scientific">Coniella lustricola</name>
    <dbReference type="NCBI Taxonomy" id="2025994"/>
    <lineage>
        <taxon>Eukaryota</taxon>
        <taxon>Fungi</taxon>
        <taxon>Dikarya</taxon>
        <taxon>Ascomycota</taxon>
        <taxon>Pezizomycotina</taxon>
        <taxon>Sordariomycetes</taxon>
        <taxon>Sordariomycetidae</taxon>
        <taxon>Diaporthales</taxon>
        <taxon>Schizoparmaceae</taxon>
        <taxon>Coniella</taxon>
    </lineage>
</organism>
<dbReference type="OrthoDB" id="5343383at2759"/>
<evidence type="ECO:0000313" key="2">
    <source>
        <dbReference type="Proteomes" id="UP000241462"/>
    </source>
</evidence>